<feature type="region of interest" description="Disordered" evidence="1">
    <location>
        <begin position="76"/>
        <end position="102"/>
    </location>
</feature>
<sequence length="223" mass="24470">MDEDLQTRYKTNTLFLPSVSLYSLSLSQAVAVSPFLSFLSLLLSLSSPSRLKILRLTISLHLYLCDPSLLPKLHLPSPHEAGQEGAMGTTETPRKTGLPQIVKRDKGLKLAEHWVDNMTKGAEDEQTEVELQARPNRLGLGAKISRQSKVGPSNDPLERKLHAKLNIGKRKAAQSAKGSTPARDGGENDDDSEEDLDSRTRAFDKKRAAASGTAFLQAKKTRK</sequence>
<evidence type="ECO:0000313" key="4">
    <source>
        <dbReference type="Proteomes" id="UP000811246"/>
    </source>
</evidence>
<keyword evidence="2" id="KW-0812">Transmembrane</keyword>
<dbReference type="InterPro" id="IPR021641">
    <property type="entry name" value="DUF3245"/>
</dbReference>
<feature type="transmembrane region" description="Helical" evidence="2">
    <location>
        <begin position="20"/>
        <end position="45"/>
    </location>
</feature>
<comment type="caution">
    <text evidence="3">The sequence shown here is derived from an EMBL/GenBank/DDBJ whole genome shotgun (WGS) entry which is preliminary data.</text>
</comment>
<feature type="region of interest" description="Disordered" evidence="1">
    <location>
        <begin position="139"/>
        <end position="158"/>
    </location>
</feature>
<protein>
    <submittedName>
        <fullName evidence="3">Uncharacterized protein</fullName>
    </submittedName>
</protein>
<dbReference type="Pfam" id="PF11595">
    <property type="entry name" value="DUF3245"/>
    <property type="match status" value="1"/>
</dbReference>
<dbReference type="AlphaFoldDB" id="A0A922JY54"/>
<organism evidence="3 4">
    <name type="scientific">Carya illinoinensis</name>
    <name type="common">Pecan</name>
    <dbReference type="NCBI Taxonomy" id="32201"/>
    <lineage>
        <taxon>Eukaryota</taxon>
        <taxon>Viridiplantae</taxon>
        <taxon>Streptophyta</taxon>
        <taxon>Embryophyta</taxon>
        <taxon>Tracheophyta</taxon>
        <taxon>Spermatophyta</taxon>
        <taxon>Magnoliopsida</taxon>
        <taxon>eudicotyledons</taxon>
        <taxon>Gunneridae</taxon>
        <taxon>Pentapetalae</taxon>
        <taxon>rosids</taxon>
        <taxon>fabids</taxon>
        <taxon>Fagales</taxon>
        <taxon>Juglandaceae</taxon>
        <taxon>Carya</taxon>
    </lineage>
</organism>
<keyword evidence="2" id="KW-1133">Transmembrane helix</keyword>
<evidence type="ECO:0000313" key="3">
    <source>
        <dbReference type="EMBL" id="KAG6725408.1"/>
    </source>
</evidence>
<dbReference type="EMBL" id="CM031826">
    <property type="protein sequence ID" value="KAG6725408.1"/>
    <property type="molecule type" value="Genomic_DNA"/>
</dbReference>
<feature type="region of interest" description="Disordered" evidence="1">
    <location>
        <begin position="166"/>
        <end position="223"/>
    </location>
</feature>
<gene>
    <name evidence="3" type="ORF">I3842_02G031200</name>
</gene>
<accession>A0A922JY54</accession>
<evidence type="ECO:0000256" key="2">
    <source>
        <dbReference type="SAM" id="Phobius"/>
    </source>
</evidence>
<dbReference type="PANTHER" id="PTHR35741">
    <property type="entry name" value="FACTOR CWC22-LIKE PROTEIN, PUTATIVE (DUF3245)-RELATED"/>
    <property type="match status" value="1"/>
</dbReference>
<dbReference type="Proteomes" id="UP000811246">
    <property type="component" value="Chromosome 2"/>
</dbReference>
<feature type="compositionally biased region" description="Basic and acidic residues" evidence="1">
    <location>
        <begin position="197"/>
        <end position="207"/>
    </location>
</feature>
<feature type="compositionally biased region" description="Acidic residues" evidence="1">
    <location>
        <begin position="187"/>
        <end position="196"/>
    </location>
</feature>
<proteinExistence type="predicted"/>
<dbReference type="PANTHER" id="PTHR35741:SF1">
    <property type="entry name" value="FACTOR CWC22-LIKE PROTEIN, PUTATIVE (DUF3245)-RELATED"/>
    <property type="match status" value="1"/>
</dbReference>
<keyword evidence="2" id="KW-0472">Membrane</keyword>
<reference evidence="3" key="1">
    <citation type="submission" date="2021-01" db="EMBL/GenBank/DDBJ databases">
        <authorList>
            <person name="Lovell J.T."/>
            <person name="Bentley N."/>
            <person name="Bhattarai G."/>
            <person name="Jenkins J.W."/>
            <person name="Sreedasyam A."/>
            <person name="Alarcon Y."/>
            <person name="Bock C."/>
            <person name="Boston L."/>
            <person name="Carlson J."/>
            <person name="Cervantes K."/>
            <person name="Clermont K."/>
            <person name="Krom N."/>
            <person name="Kubenka K."/>
            <person name="Mamidi S."/>
            <person name="Mattison C."/>
            <person name="Monteros M."/>
            <person name="Pisani C."/>
            <person name="Plott C."/>
            <person name="Rajasekar S."/>
            <person name="Rhein H.S."/>
            <person name="Rohla C."/>
            <person name="Song M."/>
            <person name="Hilaire R.S."/>
            <person name="Shu S."/>
            <person name="Wells L."/>
            <person name="Wang X."/>
            <person name="Webber J."/>
            <person name="Heerema R.J."/>
            <person name="Klein P."/>
            <person name="Conner P."/>
            <person name="Grauke L."/>
            <person name="Grimwood J."/>
            <person name="Schmutz J."/>
            <person name="Randall J.J."/>
        </authorList>
    </citation>
    <scope>NUCLEOTIDE SEQUENCE</scope>
    <source>
        <tissue evidence="3">Leaf</tissue>
    </source>
</reference>
<name>A0A922JY54_CARIL</name>
<evidence type="ECO:0000256" key="1">
    <source>
        <dbReference type="SAM" id="MobiDB-lite"/>
    </source>
</evidence>